<accession>A0A177HSS9</accession>
<dbReference type="EC" id="1.14.13.107" evidence="5"/>
<feature type="compositionally biased region" description="Low complexity" evidence="3">
    <location>
        <begin position="395"/>
        <end position="404"/>
    </location>
</feature>
<evidence type="ECO:0000256" key="2">
    <source>
        <dbReference type="ARBA" id="ARBA00023033"/>
    </source>
</evidence>
<dbReference type="Gene3D" id="3.20.20.30">
    <property type="entry name" value="Luciferase-like domain"/>
    <property type="match status" value="1"/>
</dbReference>
<sequence>MKFSVIFEAQLANPDPDSEHQVIRDCVEQAVLAEEMGFDRVWAVEHHALKWYAHMSAPEVFLTWVAARTSRIRVGHGVVCMPFRFNHPVRVAERAAMLDLLSGGRLDLGAGRGATQQETSLCGVDPERTQAEVEEALRIIGRTWQQDELEWHGDLLDIDPHPVLPRPVQRPHPPLFLACSKQQTLARAAELGVGALVMGFAGPDEVASMKRFYDACVAGRDGTQLVSTEVNDHFSALCPTIVLDDRERARAVGIRGQRFFAQAIAHWYGGGGVPDDAVTEDDTVAEDTDSATEARRMRSAAEQVVAHLNEARIPVRPTTTAVYNPEHAYGNAADAIAYVERLRAAGVDEVMCLVQMGTVPQEVCMETIRQWGRHVIPHFSPGGPDRAGEADHVDAAAAAQGAAR</sequence>
<dbReference type="EMBL" id="LOHS01000071">
    <property type="protein sequence ID" value="OAH13935.1"/>
    <property type="molecule type" value="Genomic_DNA"/>
</dbReference>
<proteinExistence type="predicted"/>
<evidence type="ECO:0000256" key="1">
    <source>
        <dbReference type="ARBA" id="ARBA00023002"/>
    </source>
</evidence>
<evidence type="ECO:0000313" key="6">
    <source>
        <dbReference type="Proteomes" id="UP000077381"/>
    </source>
</evidence>
<dbReference type="InterPro" id="IPR036661">
    <property type="entry name" value="Luciferase-like_sf"/>
</dbReference>
<dbReference type="PATRIC" id="fig|1716141.3.peg.2795"/>
<keyword evidence="6" id="KW-1185">Reference proteome</keyword>
<dbReference type="RefSeq" id="WP_067276331.1">
    <property type="nucleotide sequence ID" value="NZ_LOHS01000071.1"/>
</dbReference>
<organism evidence="5 6">
    <name type="scientific">Streptomyces jeddahensis</name>
    <dbReference type="NCBI Taxonomy" id="1716141"/>
    <lineage>
        <taxon>Bacteria</taxon>
        <taxon>Bacillati</taxon>
        <taxon>Actinomycetota</taxon>
        <taxon>Actinomycetes</taxon>
        <taxon>Kitasatosporales</taxon>
        <taxon>Streptomycetaceae</taxon>
        <taxon>Streptomyces</taxon>
    </lineage>
</organism>
<dbReference type="Pfam" id="PF00296">
    <property type="entry name" value="Bac_luciferase"/>
    <property type="match status" value="1"/>
</dbReference>
<dbReference type="GO" id="GO:0005829">
    <property type="term" value="C:cytosol"/>
    <property type="evidence" value="ECO:0007669"/>
    <property type="project" value="TreeGrafter"/>
</dbReference>
<dbReference type="InterPro" id="IPR050766">
    <property type="entry name" value="Bact_Lucif_Oxidored"/>
</dbReference>
<dbReference type="PANTHER" id="PTHR30137:SF8">
    <property type="entry name" value="BLR5498 PROTEIN"/>
    <property type="match status" value="1"/>
</dbReference>
<keyword evidence="2 5" id="KW-0503">Monooxygenase</keyword>
<dbReference type="SUPFAM" id="SSF51679">
    <property type="entry name" value="Bacterial luciferase-like"/>
    <property type="match status" value="1"/>
</dbReference>
<dbReference type="InterPro" id="IPR011251">
    <property type="entry name" value="Luciferase-like_dom"/>
</dbReference>
<gene>
    <name evidence="5" type="primary">limB_3</name>
    <name evidence="5" type="ORF">STSP_26520</name>
</gene>
<dbReference type="OrthoDB" id="5241801at2"/>
<keyword evidence="1 5" id="KW-0560">Oxidoreductase</keyword>
<protein>
    <submittedName>
        <fullName evidence="5">Limonene 1,2-monooxygenase</fullName>
        <ecNumber evidence="5">1.14.13.107</ecNumber>
    </submittedName>
</protein>
<dbReference type="GO" id="GO:0052601">
    <property type="term" value="F:limonene 1,2-monooxygenase [NAD(P)H) activity"/>
    <property type="evidence" value="ECO:0007669"/>
    <property type="project" value="UniProtKB-EC"/>
</dbReference>
<evidence type="ECO:0000313" key="5">
    <source>
        <dbReference type="EMBL" id="OAH13935.1"/>
    </source>
</evidence>
<dbReference type="Proteomes" id="UP000077381">
    <property type="component" value="Unassembled WGS sequence"/>
</dbReference>
<feature type="region of interest" description="Disordered" evidence="3">
    <location>
        <begin position="379"/>
        <end position="404"/>
    </location>
</feature>
<comment type="caution">
    <text evidence="5">The sequence shown here is derived from an EMBL/GenBank/DDBJ whole genome shotgun (WGS) entry which is preliminary data.</text>
</comment>
<name>A0A177HSS9_9ACTN</name>
<dbReference type="STRING" id="1716141.STSP_26520"/>
<dbReference type="AlphaFoldDB" id="A0A177HSS9"/>
<evidence type="ECO:0000259" key="4">
    <source>
        <dbReference type="Pfam" id="PF00296"/>
    </source>
</evidence>
<feature type="domain" description="Luciferase-like" evidence="4">
    <location>
        <begin position="1"/>
        <end position="278"/>
    </location>
</feature>
<reference evidence="5 6" key="1">
    <citation type="submission" date="2015-12" db="EMBL/GenBank/DDBJ databases">
        <title>Genome sequence of Streptomyces sp. G25.</title>
        <authorList>
            <person name="Poehlein A."/>
            <person name="Roettig A."/>
            <person name="Hiessl S."/>
            <person name="Hauschild P."/>
            <person name="Schauer J."/>
            <person name="Madkour M.H."/>
            <person name="Al-Ansari A.M."/>
            <person name="Almakishah N.H."/>
            <person name="Steinbuechel A."/>
            <person name="Daniel R."/>
        </authorList>
    </citation>
    <scope>NUCLEOTIDE SEQUENCE [LARGE SCALE GENOMIC DNA]</scope>
    <source>
        <strain evidence="6">G25(2015)</strain>
    </source>
</reference>
<dbReference type="PANTHER" id="PTHR30137">
    <property type="entry name" value="LUCIFERASE-LIKE MONOOXYGENASE"/>
    <property type="match status" value="1"/>
</dbReference>
<evidence type="ECO:0000256" key="3">
    <source>
        <dbReference type="SAM" id="MobiDB-lite"/>
    </source>
</evidence>